<dbReference type="PANTHER" id="PTHR30146:SF144">
    <property type="entry name" value="LACI-FAMILY TRANSCRIPTION REGULATOR"/>
    <property type="match status" value="1"/>
</dbReference>
<proteinExistence type="predicted"/>
<protein>
    <recommendedName>
        <fullName evidence="4">HTH lacI-type domain-containing protein</fullName>
    </recommendedName>
</protein>
<evidence type="ECO:0000256" key="1">
    <source>
        <dbReference type="ARBA" id="ARBA00023015"/>
    </source>
</evidence>
<keyword evidence="1" id="KW-0805">Transcription regulation</keyword>
<evidence type="ECO:0000256" key="3">
    <source>
        <dbReference type="ARBA" id="ARBA00023163"/>
    </source>
</evidence>
<dbReference type="CDD" id="cd01392">
    <property type="entry name" value="HTH_LacI"/>
    <property type="match status" value="1"/>
</dbReference>
<dbReference type="SMART" id="SM00354">
    <property type="entry name" value="HTH_LACI"/>
    <property type="match status" value="1"/>
</dbReference>
<keyword evidence="3" id="KW-0804">Transcription</keyword>
<feature type="domain" description="HTH lacI-type" evidence="4">
    <location>
        <begin position="3"/>
        <end position="57"/>
    </location>
</feature>
<dbReference type="InterPro" id="IPR025997">
    <property type="entry name" value="SBP_2_dom"/>
</dbReference>
<evidence type="ECO:0000256" key="2">
    <source>
        <dbReference type="ARBA" id="ARBA00023125"/>
    </source>
</evidence>
<evidence type="ECO:0000313" key="5">
    <source>
        <dbReference type="EMBL" id="MPL95845.1"/>
    </source>
</evidence>
<dbReference type="AlphaFoldDB" id="A0A644VWK3"/>
<dbReference type="Pfam" id="PF13407">
    <property type="entry name" value="Peripla_BP_4"/>
    <property type="match status" value="1"/>
</dbReference>
<sequence length="363" mass="41294">MGITQKEIAKNLGISYMTVNRALNSNGYVSDVLKQKILKYAKEMGYEPHRASQVLVRNSTRKLALFSSTLPRYFWDEINKGVQVAAQQLKAFDYEVHYHRVPELDTQAYLALLEQEIEQGVEAVALVNQRMYDIDAVIRRIEQAGLPYVTFNIDAPESKRCTYIGSDYSAGGRLAADFIARTLQLSEKKEVLVLQCTEQDLTQAKGPNINNMRLEGFLDLMNQSFEAITVHVKYFDTKLQAEEKDNQILNLVREYRGKVQAMYLIPAFNTDFLQALETVGVHETITVLHDLDSTALYHLKTRLLSAVIDQSPTLQGYYTVMSLEKILESKQQVDLPTIRIDHNLVLTENRNLIHGLSAARLMS</sequence>
<gene>
    <name evidence="5" type="ORF">SDC9_42018</name>
</gene>
<dbReference type="PROSITE" id="PS50932">
    <property type="entry name" value="HTH_LACI_2"/>
    <property type="match status" value="1"/>
</dbReference>
<reference evidence="5" key="1">
    <citation type="submission" date="2019-08" db="EMBL/GenBank/DDBJ databases">
        <authorList>
            <person name="Kucharzyk K."/>
            <person name="Murdoch R.W."/>
            <person name="Higgins S."/>
            <person name="Loffler F."/>
        </authorList>
    </citation>
    <scope>NUCLEOTIDE SEQUENCE</scope>
</reference>
<dbReference type="InterPro" id="IPR028082">
    <property type="entry name" value="Peripla_BP_I"/>
</dbReference>
<dbReference type="InterPro" id="IPR000843">
    <property type="entry name" value="HTH_LacI"/>
</dbReference>
<dbReference type="Gene3D" id="1.10.260.40">
    <property type="entry name" value="lambda repressor-like DNA-binding domains"/>
    <property type="match status" value="1"/>
</dbReference>
<dbReference type="SUPFAM" id="SSF47413">
    <property type="entry name" value="lambda repressor-like DNA-binding domains"/>
    <property type="match status" value="1"/>
</dbReference>
<dbReference type="Gene3D" id="3.40.50.2300">
    <property type="match status" value="2"/>
</dbReference>
<dbReference type="GO" id="GO:0000976">
    <property type="term" value="F:transcription cis-regulatory region binding"/>
    <property type="evidence" value="ECO:0007669"/>
    <property type="project" value="TreeGrafter"/>
</dbReference>
<name>A0A644VWK3_9ZZZZ</name>
<organism evidence="5">
    <name type="scientific">bioreactor metagenome</name>
    <dbReference type="NCBI Taxonomy" id="1076179"/>
    <lineage>
        <taxon>unclassified sequences</taxon>
        <taxon>metagenomes</taxon>
        <taxon>ecological metagenomes</taxon>
    </lineage>
</organism>
<accession>A0A644VWK3</accession>
<dbReference type="PANTHER" id="PTHR30146">
    <property type="entry name" value="LACI-RELATED TRANSCRIPTIONAL REPRESSOR"/>
    <property type="match status" value="1"/>
</dbReference>
<dbReference type="InterPro" id="IPR010982">
    <property type="entry name" value="Lambda_DNA-bd_dom_sf"/>
</dbReference>
<dbReference type="GO" id="GO:0003700">
    <property type="term" value="F:DNA-binding transcription factor activity"/>
    <property type="evidence" value="ECO:0007669"/>
    <property type="project" value="TreeGrafter"/>
</dbReference>
<keyword evidence="2" id="KW-0238">DNA-binding</keyword>
<dbReference type="Pfam" id="PF00356">
    <property type="entry name" value="LacI"/>
    <property type="match status" value="1"/>
</dbReference>
<evidence type="ECO:0000259" key="4">
    <source>
        <dbReference type="PROSITE" id="PS50932"/>
    </source>
</evidence>
<comment type="caution">
    <text evidence="5">The sequence shown here is derived from an EMBL/GenBank/DDBJ whole genome shotgun (WGS) entry which is preliminary data.</text>
</comment>
<dbReference type="EMBL" id="VSSQ01000484">
    <property type="protein sequence ID" value="MPL95845.1"/>
    <property type="molecule type" value="Genomic_DNA"/>
</dbReference>
<dbReference type="SUPFAM" id="SSF53822">
    <property type="entry name" value="Periplasmic binding protein-like I"/>
    <property type="match status" value="1"/>
</dbReference>